<keyword evidence="6 11" id="KW-0874">Quinone</keyword>
<sequence length="125" mass="13866">MITEFLPLFLMIVMAFGLAYTLLKVAEYFGPYQPGAVKKSPYESGQDPVGTARDRYSIKFYLVAMIFIVFDVELVFLYPWAVSFRTFLAAGGGAALISVSVIAVFLFVLVVGLIYDVKKGGIDWD</sequence>
<feature type="transmembrane region" description="Helical" evidence="11">
    <location>
        <begin position="6"/>
        <end position="23"/>
    </location>
</feature>
<dbReference type="RefSeq" id="WP_311661378.1">
    <property type="nucleotide sequence ID" value="NZ_JAVRHT010000001.1"/>
</dbReference>
<dbReference type="Proteomes" id="UP001267426">
    <property type="component" value="Unassembled WGS sequence"/>
</dbReference>
<evidence type="ECO:0000256" key="1">
    <source>
        <dbReference type="ARBA" id="ARBA00004141"/>
    </source>
</evidence>
<organism evidence="13 14">
    <name type="scientific">Rubrivirga litoralis</name>
    <dbReference type="NCBI Taxonomy" id="3075598"/>
    <lineage>
        <taxon>Bacteria</taxon>
        <taxon>Pseudomonadati</taxon>
        <taxon>Rhodothermota</taxon>
        <taxon>Rhodothermia</taxon>
        <taxon>Rhodothermales</taxon>
        <taxon>Rubricoccaceae</taxon>
        <taxon>Rubrivirga</taxon>
    </lineage>
</organism>
<evidence type="ECO:0000256" key="5">
    <source>
        <dbReference type="ARBA" id="ARBA00022692"/>
    </source>
</evidence>
<comment type="function">
    <text evidence="11">NDH-1 shuttles electrons from NADH, via FMN and iron-sulfur (Fe-S) centers, to quinones in the respiratory chain. The immediate electron acceptor for the enzyme in this species is believed to be ubiquinone. Couples the redox reaction to proton translocation (for every two electrons transferred, four hydrogen ions are translocated across the cytoplasmic membrane), and thus conserves the redox energy in a proton gradient.</text>
</comment>
<evidence type="ECO:0000256" key="2">
    <source>
        <dbReference type="ARBA" id="ARBA00008472"/>
    </source>
</evidence>
<dbReference type="HAMAP" id="MF_01394">
    <property type="entry name" value="NDH1_NuoA"/>
    <property type="match status" value="1"/>
</dbReference>
<dbReference type="Gene3D" id="1.20.58.1610">
    <property type="entry name" value="NADH:ubiquinone/plastoquinone oxidoreductase, chain 3"/>
    <property type="match status" value="1"/>
</dbReference>
<evidence type="ECO:0000256" key="3">
    <source>
        <dbReference type="ARBA" id="ARBA00022448"/>
    </source>
</evidence>
<keyword evidence="11" id="KW-0830">Ubiquinone</keyword>
<keyword evidence="14" id="KW-1185">Reference proteome</keyword>
<proteinExistence type="inferred from homology"/>
<accession>A0ABU3BM24</accession>
<keyword evidence="4 11" id="KW-1003">Cell membrane</keyword>
<comment type="catalytic activity">
    <reaction evidence="11 12">
        <text>a quinone + NADH + 5 H(+)(in) = a quinol + NAD(+) + 4 H(+)(out)</text>
        <dbReference type="Rhea" id="RHEA:57888"/>
        <dbReference type="ChEBI" id="CHEBI:15378"/>
        <dbReference type="ChEBI" id="CHEBI:24646"/>
        <dbReference type="ChEBI" id="CHEBI:57540"/>
        <dbReference type="ChEBI" id="CHEBI:57945"/>
        <dbReference type="ChEBI" id="CHEBI:132124"/>
    </reaction>
</comment>
<evidence type="ECO:0000313" key="14">
    <source>
        <dbReference type="Proteomes" id="UP001267426"/>
    </source>
</evidence>
<gene>
    <name evidence="13" type="primary">ndhC</name>
    <name evidence="11" type="synonym">nuoA</name>
    <name evidence="13" type="ORF">RM540_01160</name>
</gene>
<reference evidence="13 14" key="1">
    <citation type="submission" date="2023-09" db="EMBL/GenBank/DDBJ databases">
        <authorList>
            <person name="Rey-Velasco X."/>
        </authorList>
    </citation>
    <scope>NUCLEOTIDE SEQUENCE [LARGE SCALE GENOMIC DNA]</scope>
    <source>
        <strain evidence="13 14">F394</strain>
    </source>
</reference>
<keyword evidence="5 11" id="KW-0812">Transmembrane</keyword>
<protein>
    <recommendedName>
        <fullName evidence="11">NADH-quinone oxidoreductase subunit A</fullName>
        <ecNumber evidence="11">7.1.1.-</ecNumber>
    </recommendedName>
    <alternativeName>
        <fullName evidence="11">NADH dehydrogenase I subunit A</fullName>
    </alternativeName>
    <alternativeName>
        <fullName evidence="11">NDH-1 subunit A</fullName>
    </alternativeName>
    <alternativeName>
        <fullName evidence="11">NUO1</fullName>
    </alternativeName>
</protein>
<evidence type="ECO:0000313" key="13">
    <source>
        <dbReference type="EMBL" id="MDT0630342.1"/>
    </source>
</evidence>
<comment type="caution">
    <text evidence="13">The sequence shown here is derived from an EMBL/GenBank/DDBJ whole genome shotgun (WGS) entry which is preliminary data.</text>
</comment>
<evidence type="ECO:0000256" key="11">
    <source>
        <dbReference type="HAMAP-Rule" id="MF_01394"/>
    </source>
</evidence>
<dbReference type="PANTHER" id="PTHR11058">
    <property type="entry name" value="NADH-UBIQUINONE OXIDOREDUCTASE CHAIN 3"/>
    <property type="match status" value="1"/>
</dbReference>
<dbReference type="PANTHER" id="PTHR11058:SF22">
    <property type="entry name" value="NADH-QUINONE OXIDOREDUCTASE SUBUNIT A"/>
    <property type="match status" value="1"/>
</dbReference>
<evidence type="ECO:0000256" key="6">
    <source>
        <dbReference type="ARBA" id="ARBA00022719"/>
    </source>
</evidence>
<name>A0ABU3BM24_9BACT</name>
<comment type="subcellular location">
    <subcellularLocation>
        <location evidence="11 12">Cell membrane</location>
        <topology evidence="11 12">Multi-pass membrane protein</topology>
    </subcellularLocation>
    <subcellularLocation>
        <location evidence="1">Membrane</location>
        <topology evidence="1">Multi-pass membrane protein</topology>
    </subcellularLocation>
</comment>
<comment type="subunit">
    <text evidence="11">NDH-1 is composed of 14 different subunits. Subunits NuoA, H, J, K, L, M, N constitute the membrane sector of the complex.</text>
</comment>
<keyword evidence="8 11" id="KW-1133">Transmembrane helix</keyword>
<keyword evidence="10 11" id="KW-0472">Membrane</keyword>
<evidence type="ECO:0000256" key="7">
    <source>
        <dbReference type="ARBA" id="ARBA00022967"/>
    </source>
</evidence>
<dbReference type="EC" id="7.1.1.-" evidence="11"/>
<evidence type="ECO:0000256" key="12">
    <source>
        <dbReference type="RuleBase" id="RU003639"/>
    </source>
</evidence>
<dbReference type="EMBL" id="JAVRHT010000001">
    <property type="protein sequence ID" value="MDT0630342.1"/>
    <property type="molecule type" value="Genomic_DNA"/>
</dbReference>
<evidence type="ECO:0000256" key="8">
    <source>
        <dbReference type="ARBA" id="ARBA00022989"/>
    </source>
</evidence>
<keyword evidence="9 11" id="KW-0520">NAD</keyword>
<dbReference type="InterPro" id="IPR000440">
    <property type="entry name" value="NADH_UbQ/plastoQ_OxRdtase_su3"/>
</dbReference>
<keyword evidence="3 11" id="KW-0813">Transport</keyword>
<evidence type="ECO:0000256" key="9">
    <source>
        <dbReference type="ARBA" id="ARBA00023027"/>
    </source>
</evidence>
<feature type="transmembrane region" description="Helical" evidence="11">
    <location>
        <begin position="60"/>
        <end position="81"/>
    </location>
</feature>
<evidence type="ECO:0000256" key="10">
    <source>
        <dbReference type="ARBA" id="ARBA00023136"/>
    </source>
</evidence>
<dbReference type="Pfam" id="PF00507">
    <property type="entry name" value="Oxidored_q4"/>
    <property type="match status" value="1"/>
</dbReference>
<keyword evidence="13" id="KW-0560">Oxidoreductase</keyword>
<evidence type="ECO:0000256" key="4">
    <source>
        <dbReference type="ARBA" id="ARBA00022475"/>
    </source>
</evidence>
<feature type="transmembrane region" description="Helical" evidence="11">
    <location>
        <begin position="87"/>
        <end position="115"/>
    </location>
</feature>
<dbReference type="GO" id="GO:0050136">
    <property type="term" value="F:NADH dehydrogenase (quinone) (non-electrogenic) activity"/>
    <property type="evidence" value="ECO:0007669"/>
    <property type="project" value="UniProtKB-EC"/>
</dbReference>
<dbReference type="InterPro" id="IPR038430">
    <property type="entry name" value="NDAH_ubi_oxred_su3_sf"/>
</dbReference>
<comment type="similarity">
    <text evidence="2 11 12">Belongs to the complex I subunit 3 family.</text>
</comment>
<keyword evidence="7 11" id="KW-1278">Translocase</keyword>
<dbReference type="InterPro" id="IPR023043">
    <property type="entry name" value="NAD(P)H_OxRDtase_bac/plastid"/>
</dbReference>